<reference evidence="2" key="1">
    <citation type="submission" date="2015-10" db="EMBL/GenBank/DDBJ databases">
        <title>Draft Genome Sequences of 11 Lactococcus lactis subspecies cremoris strains.</title>
        <authorList>
            <person name="Wels M."/>
            <person name="Backus L."/>
            <person name="Boekhorst J."/>
            <person name="Dijkstra A."/>
            <person name="Beerthuizen M."/>
            <person name="Kelly W."/>
            <person name="Siezen R."/>
            <person name="Bachmann H."/>
            <person name="Van Hijum S."/>
        </authorList>
    </citation>
    <scope>NUCLEOTIDE SEQUENCE [LARGE SCALE GENOMIC DNA]</scope>
    <source>
        <strain evidence="2">M20</strain>
    </source>
</reference>
<accession>A0A0V8DXJ4</accession>
<comment type="caution">
    <text evidence="1">The sequence shown here is derived from an EMBL/GenBank/DDBJ whole genome shotgun (WGS) entry which is preliminary data.</text>
</comment>
<dbReference type="EMBL" id="LKLU01000136">
    <property type="protein sequence ID" value="KSU18017.1"/>
    <property type="molecule type" value="Genomic_DNA"/>
</dbReference>
<evidence type="ECO:0000313" key="1">
    <source>
        <dbReference type="EMBL" id="KSU18017.1"/>
    </source>
</evidence>
<gene>
    <name evidence="1" type="ORF">M20_2443</name>
</gene>
<organism evidence="1 2">
    <name type="scientific">Lactococcus lactis subsp. lactis</name>
    <name type="common">Streptococcus lactis</name>
    <dbReference type="NCBI Taxonomy" id="1360"/>
    <lineage>
        <taxon>Bacteria</taxon>
        <taxon>Bacillati</taxon>
        <taxon>Bacillota</taxon>
        <taxon>Bacilli</taxon>
        <taxon>Lactobacillales</taxon>
        <taxon>Streptococcaceae</taxon>
        <taxon>Lactococcus</taxon>
    </lineage>
</organism>
<dbReference type="AlphaFoldDB" id="A0A0V8DXJ4"/>
<evidence type="ECO:0000313" key="2">
    <source>
        <dbReference type="Proteomes" id="UP000053719"/>
    </source>
</evidence>
<dbReference type="RefSeq" id="WP_235586499.1">
    <property type="nucleotide sequence ID" value="NZ_LKLU01000136.1"/>
</dbReference>
<dbReference type="PATRIC" id="fig|1360.114.peg.1278"/>
<sequence length="52" mass="5959">MQRFLGIGQDDLFGQTTIKDMQKQLGTTQDRTISPVSDSVKELQIRLNMDIF</sequence>
<name>A0A0V8DXJ4_LACLL</name>
<protein>
    <submittedName>
        <fullName evidence="1">Phage lysin N-acetylmuramoyl-L-alanine amidase</fullName>
    </submittedName>
</protein>
<proteinExistence type="predicted"/>
<dbReference type="Proteomes" id="UP000053719">
    <property type="component" value="Unassembled WGS sequence"/>
</dbReference>